<dbReference type="EMBL" id="GBRH01174303">
    <property type="protein sequence ID" value="JAE23593.1"/>
    <property type="molecule type" value="Transcribed_RNA"/>
</dbReference>
<sequence>MAGSARSCFRATMCGLDPPPPLQWSYCRTRRRMPQASRFHAGAMRSPLPDWFHPLLCRINTPQQPWPLCACQRCKVCLAQASSSRDA</sequence>
<proteinExistence type="predicted"/>
<organism evidence="1">
    <name type="scientific">Arundo donax</name>
    <name type="common">Giant reed</name>
    <name type="synonym">Donax arundinaceus</name>
    <dbReference type="NCBI Taxonomy" id="35708"/>
    <lineage>
        <taxon>Eukaryota</taxon>
        <taxon>Viridiplantae</taxon>
        <taxon>Streptophyta</taxon>
        <taxon>Embryophyta</taxon>
        <taxon>Tracheophyta</taxon>
        <taxon>Spermatophyta</taxon>
        <taxon>Magnoliopsida</taxon>
        <taxon>Liliopsida</taxon>
        <taxon>Poales</taxon>
        <taxon>Poaceae</taxon>
        <taxon>PACMAD clade</taxon>
        <taxon>Arundinoideae</taxon>
        <taxon>Arundineae</taxon>
        <taxon>Arundo</taxon>
    </lineage>
</organism>
<evidence type="ECO:0000313" key="1">
    <source>
        <dbReference type="EMBL" id="JAE23593.1"/>
    </source>
</evidence>
<reference evidence="1" key="2">
    <citation type="journal article" date="2015" name="Data Brief">
        <title>Shoot transcriptome of the giant reed, Arundo donax.</title>
        <authorList>
            <person name="Barrero R.A."/>
            <person name="Guerrero F.D."/>
            <person name="Moolhuijzen P."/>
            <person name="Goolsby J.A."/>
            <person name="Tidwell J."/>
            <person name="Bellgard S.E."/>
            <person name="Bellgard M.I."/>
        </authorList>
    </citation>
    <scope>NUCLEOTIDE SEQUENCE</scope>
    <source>
        <tissue evidence="1">Shoot tissue taken approximately 20 cm above the soil surface</tissue>
    </source>
</reference>
<dbReference type="AlphaFoldDB" id="A0A0A9GSR7"/>
<name>A0A0A9GSR7_ARUDO</name>
<protein>
    <submittedName>
        <fullName evidence="1">Uncharacterized protein</fullName>
    </submittedName>
</protein>
<accession>A0A0A9GSR7</accession>
<reference evidence="1" key="1">
    <citation type="submission" date="2014-09" db="EMBL/GenBank/DDBJ databases">
        <authorList>
            <person name="Magalhaes I.L.F."/>
            <person name="Oliveira U."/>
            <person name="Santos F.R."/>
            <person name="Vidigal T.H.D.A."/>
            <person name="Brescovit A.D."/>
            <person name="Santos A.J."/>
        </authorList>
    </citation>
    <scope>NUCLEOTIDE SEQUENCE</scope>
    <source>
        <tissue evidence="1">Shoot tissue taken approximately 20 cm above the soil surface</tissue>
    </source>
</reference>